<dbReference type="RefSeq" id="WP_323306898.1">
    <property type="nucleotide sequence ID" value="NZ_JAYGHT010000097.1"/>
</dbReference>
<evidence type="ECO:0000313" key="1">
    <source>
        <dbReference type="EMBL" id="MEA5520810.1"/>
    </source>
</evidence>
<name>A0ABU5U169_9CYAN</name>
<dbReference type="EMBL" id="JAYGHT010000097">
    <property type="protein sequence ID" value="MEA5520810.1"/>
    <property type="molecule type" value="Genomic_DNA"/>
</dbReference>
<organism evidence="1 2">
    <name type="scientific">Limnoraphis robusta CCNP1315</name>
    <dbReference type="NCBI Taxonomy" id="3110306"/>
    <lineage>
        <taxon>Bacteria</taxon>
        <taxon>Bacillati</taxon>
        <taxon>Cyanobacteriota</taxon>
        <taxon>Cyanophyceae</taxon>
        <taxon>Oscillatoriophycideae</taxon>
        <taxon>Oscillatoriales</taxon>
        <taxon>Sirenicapillariaceae</taxon>
        <taxon>Limnoraphis</taxon>
    </lineage>
</organism>
<accession>A0ABU5U169</accession>
<protein>
    <submittedName>
        <fullName evidence="1">Uncharacterized protein</fullName>
    </submittedName>
</protein>
<comment type="caution">
    <text evidence="1">The sequence shown here is derived from an EMBL/GenBank/DDBJ whole genome shotgun (WGS) entry which is preliminary data.</text>
</comment>
<proteinExistence type="predicted"/>
<evidence type="ECO:0000313" key="2">
    <source>
        <dbReference type="Proteomes" id="UP001301728"/>
    </source>
</evidence>
<reference evidence="1 2" key="1">
    <citation type="submission" date="2023-12" db="EMBL/GenBank/DDBJ databases">
        <title>Baltic Sea Cyanobacteria.</title>
        <authorList>
            <person name="Delbaje E."/>
            <person name="Fewer D.P."/>
            <person name="Shishido T.K."/>
        </authorList>
    </citation>
    <scope>NUCLEOTIDE SEQUENCE [LARGE SCALE GENOMIC DNA]</scope>
    <source>
        <strain evidence="1 2">CCNP 1315</strain>
    </source>
</reference>
<dbReference type="Proteomes" id="UP001301728">
    <property type="component" value="Unassembled WGS sequence"/>
</dbReference>
<keyword evidence="2" id="KW-1185">Reference proteome</keyword>
<gene>
    <name evidence="1" type="ORF">VB854_17855</name>
</gene>
<sequence>MKTLNWRHTDWSARNFIFFIGQEIIGQLTFHNTWDFNAVYTDNDTRIRFKQRNFWDSKVSITRDEKIIGEIDAGLFKKLTIKLLTGEKYQLATNFWGRDVGWTNSDGERIINFKQATFSSMGKGTINLKDNLTLDTEKLLISSGLFVRQLIQKRVVLATAIMIPLLMISRR</sequence>